<gene>
    <name evidence="1" type="ORF">AND_008834</name>
</gene>
<organism evidence="1">
    <name type="scientific">Anopheles darlingi</name>
    <name type="common">Mosquito</name>
    <dbReference type="NCBI Taxonomy" id="43151"/>
    <lineage>
        <taxon>Eukaryota</taxon>
        <taxon>Metazoa</taxon>
        <taxon>Ecdysozoa</taxon>
        <taxon>Arthropoda</taxon>
        <taxon>Hexapoda</taxon>
        <taxon>Insecta</taxon>
        <taxon>Pterygota</taxon>
        <taxon>Neoptera</taxon>
        <taxon>Endopterygota</taxon>
        <taxon>Diptera</taxon>
        <taxon>Nematocera</taxon>
        <taxon>Culicoidea</taxon>
        <taxon>Culicidae</taxon>
        <taxon>Anophelinae</taxon>
        <taxon>Anopheles</taxon>
    </lineage>
</organism>
<dbReference type="HOGENOM" id="CLU_3108259_0_0_1"/>
<reference evidence="2" key="4">
    <citation type="submission" date="2015-06" db="UniProtKB">
        <authorList>
            <consortium name="EnsemblMetazoa"/>
        </authorList>
    </citation>
    <scope>IDENTIFICATION</scope>
</reference>
<dbReference type="Proteomes" id="UP000000673">
    <property type="component" value="Unassembled WGS sequence"/>
</dbReference>
<reference evidence="1" key="2">
    <citation type="submission" date="2010-05" db="EMBL/GenBank/DDBJ databases">
        <authorList>
            <person name="Almeida L.G."/>
            <person name="Nicolas M.F."/>
            <person name="Souza R.C."/>
            <person name="Vasconcelos A.T.R."/>
        </authorList>
    </citation>
    <scope>NUCLEOTIDE SEQUENCE</scope>
</reference>
<evidence type="ECO:0000313" key="3">
    <source>
        <dbReference type="Proteomes" id="UP000000673"/>
    </source>
</evidence>
<dbReference type="EnsemblMetazoa" id="ADAC008834-RA">
    <property type="protein sequence ID" value="ADAC008834-PA"/>
    <property type="gene ID" value="ADAC008834"/>
</dbReference>
<protein>
    <submittedName>
        <fullName evidence="1 2">Uncharacterized protein</fullName>
    </submittedName>
</protein>
<reference evidence="1" key="3">
    <citation type="journal article" date="2013" name="Nucleic Acids Res.">
        <title>The genome of Anopheles darlingi, the main neotropical malaria vector.</title>
        <authorList>
            <person name="Marinotti O."/>
            <person name="Cerqueira G.C."/>
            <person name="de Almeida L.G."/>
            <person name="Ferro M.I."/>
            <person name="Loreto E.L."/>
            <person name="Zaha A."/>
            <person name="Teixeira S.M."/>
            <person name="Wespiser A.R."/>
            <person name="Almeida E Silva A."/>
            <person name="Schlindwein A.D."/>
            <person name="Pacheco A.C."/>
            <person name="Silva A.L."/>
            <person name="Graveley B.R."/>
            <person name="Walenz B.P."/>
            <person name="Lima Bde A."/>
            <person name="Ribeiro C.A."/>
            <person name="Nunes-Silva C.G."/>
            <person name="de Carvalho C.R."/>
            <person name="Soares C.M."/>
            <person name="de Menezes C.B."/>
            <person name="Matiolli C."/>
            <person name="Caffrey D."/>
            <person name="Araujo D.A."/>
            <person name="de Oliveira D.M."/>
            <person name="Golenbock D."/>
            <person name="Grisard E.C."/>
            <person name="Fantinatti-Garboggini F."/>
            <person name="de Carvalho F.M."/>
            <person name="Barcellos F.G."/>
            <person name="Prosdocimi F."/>
            <person name="May G."/>
            <person name="Azevedo Junior G.M."/>
            <person name="Guimaraes G.M."/>
            <person name="Goldman G.H."/>
            <person name="Padilha I.Q."/>
            <person name="Batista Jda S."/>
            <person name="Ferro J.A."/>
            <person name="Ribeiro J.M."/>
            <person name="Fietto J.L."/>
            <person name="Dabbas K.M."/>
            <person name="Cerdeira L."/>
            <person name="Agnez-Lima L.F."/>
            <person name="Brocchi M."/>
            <person name="de Carvalho M.O."/>
            <person name="Teixeira Mde M."/>
            <person name="Diniz Maia Mde M."/>
            <person name="Goldman M.H."/>
            <person name="Cruz Schneider M.P."/>
            <person name="Felipe M.S."/>
            <person name="Hungria M."/>
            <person name="Nicolas M.F."/>
            <person name="Pereira M."/>
            <person name="Montes M.A."/>
            <person name="Cantao M.E."/>
            <person name="Vincentz M."/>
            <person name="Rafael M.S."/>
            <person name="Silverman N."/>
            <person name="Stoco P.H."/>
            <person name="Souza R.C."/>
            <person name="Vicentini R."/>
            <person name="Gazzinelli R.T."/>
            <person name="Neves Rde O."/>
            <person name="Silva R."/>
            <person name="Astolfi-Filho S."/>
            <person name="Maciel T.E."/>
            <person name="Urmenyi T.P."/>
            <person name="Tadei W.P."/>
            <person name="Camargo E.P."/>
            <person name="de Vasconcelos A.T."/>
        </authorList>
    </citation>
    <scope>NUCLEOTIDE SEQUENCE</scope>
</reference>
<reference evidence="1 3" key="1">
    <citation type="journal article" date="2010" name="BMC Genomics">
        <title>Combination of measures distinguishes pre-miRNAs from other stem-loops in the genome of the newly sequenced Anopheles darlingi.</title>
        <authorList>
            <person name="Mendes N.D."/>
            <person name="Freitas A.T."/>
            <person name="Vasconcelos A.T."/>
            <person name="Sagot M.F."/>
        </authorList>
    </citation>
    <scope>NUCLEOTIDE SEQUENCE</scope>
</reference>
<keyword evidence="3" id="KW-1185">Reference proteome</keyword>
<name>W5J9X3_ANODA</name>
<dbReference type="EMBL" id="ADMH02002074">
    <property type="protein sequence ID" value="ETN59559.1"/>
    <property type="molecule type" value="Genomic_DNA"/>
</dbReference>
<evidence type="ECO:0000313" key="1">
    <source>
        <dbReference type="EMBL" id="ETN59559.1"/>
    </source>
</evidence>
<proteinExistence type="predicted"/>
<sequence length="51" mass="5970">MEDKSEEEVFCKVKPLIKLVNFESFRKRKYRPCGAFPDLALGIIVRKLPTE</sequence>
<evidence type="ECO:0000313" key="2">
    <source>
        <dbReference type="EnsemblMetazoa" id="ADAC008834-PA"/>
    </source>
</evidence>
<accession>W5J9X3</accession>
<dbReference type="VEuPathDB" id="VectorBase:ADAC008834"/>
<dbReference type="AlphaFoldDB" id="W5J9X3"/>